<feature type="transmembrane region" description="Helical" evidence="5">
    <location>
        <begin position="400"/>
        <end position="418"/>
    </location>
</feature>
<feature type="transmembrane region" description="Helical" evidence="5">
    <location>
        <begin position="83"/>
        <end position="99"/>
    </location>
</feature>
<dbReference type="GO" id="GO:0016020">
    <property type="term" value="C:membrane"/>
    <property type="evidence" value="ECO:0007669"/>
    <property type="project" value="UniProtKB-SubCell"/>
</dbReference>
<dbReference type="PANTHER" id="PTHR37422">
    <property type="entry name" value="TEICHURONIC ACID BIOSYNTHESIS PROTEIN TUAE"/>
    <property type="match status" value="1"/>
</dbReference>
<keyword evidence="8" id="KW-1185">Reference proteome</keyword>
<evidence type="ECO:0000256" key="2">
    <source>
        <dbReference type="ARBA" id="ARBA00022692"/>
    </source>
</evidence>
<evidence type="ECO:0000256" key="5">
    <source>
        <dbReference type="SAM" id="Phobius"/>
    </source>
</evidence>
<feature type="transmembrane region" description="Helical" evidence="5">
    <location>
        <begin position="244"/>
        <end position="265"/>
    </location>
</feature>
<dbReference type="STRING" id="111780.Sta7437_3716"/>
<dbReference type="EMBL" id="CP003653">
    <property type="protein sequence ID" value="AFZ37212.1"/>
    <property type="molecule type" value="Genomic_DNA"/>
</dbReference>
<comment type="subcellular location">
    <subcellularLocation>
        <location evidence="1">Membrane</location>
        <topology evidence="1">Multi-pass membrane protein</topology>
    </subcellularLocation>
</comment>
<organism evidence="7 8">
    <name type="scientific">Stanieria cyanosphaera (strain ATCC 29371 / PCC 7437)</name>
    <dbReference type="NCBI Taxonomy" id="111780"/>
    <lineage>
        <taxon>Bacteria</taxon>
        <taxon>Bacillati</taxon>
        <taxon>Cyanobacteriota</taxon>
        <taxon>Cyanophyceae</taxon>
        <taxon>Pleurocapsales</taxon>
        <taxon>Dermocarpellaceae</taxon>
        <taxon>Stanieria</taxon>
    </lineage>
</organism>
<feature type="transmembrane region" description="Helical" evidence="5">
    <location>
        <begin position="370"/>
        <end position="388"/>
    </location>
</feature>
<keyword evidence="2 5" id="KW-0812">Transmembrane</keyword>
<evidence type="ECO:0000313" key="8">
    <source>
        <dbReference type="Proteomes" id="UP000010473"/>
    </source>
</evidence>
<proteinExistence type="predicted"/>
<feature type="transmembrane region" description="Helical" evidence="5">
    <location>
        <begin position="220"/>
        <end position="237"/>
    </location>
</feature>
<feature type="transmembrane region" description="Helical" evidence="5">
    <location>
        <begin position="53"/>
        <end position="71"/>
    </location>
</feature>
<reference evidence="8" key="1">
    <citation type="journal article" date="2013" name="Proc. Natl. Acad. Sci. U.S.A.">
        <title>Improving the coverage of the cyanobacterial phylum using diversity-driven genome sequencing.</title>
        <authorList>
            <person name="Shih P.M."/>
            <person name="Wu D."/>
            <person name="Latifi A."/>
            <person name="Axen S.D."/>
            <person name="Fewer D.P."/>
            <person name="Talla E."/>
            <person name="Calteau A."/>
            <person name="Cai F."/>
            <person name="Tandeau de Marsac N."/>
            <person name="Rippka R."/>
            <person name="Herdman M."/>
            <person name="Sivonen K."/>
            <person name="Coursin T."/>
            <person name="Laurent T."/>
            <person name="Goodwin L."/>
            <person name="Nolan M."/>
            <person name="Davenport K.W."/>
            <person name="Han C.S."/>
            <person name="Rubin E.M."/>
            <person name="Eisen J.A."/>
            <person name="Woyke T."/>
            <person name="Gugger M."/>
            <person name="Kerfeld C.A."/>
        </authorList>
    </citation>
    <scope>NUCLEOTIDE SEQUENCE [LARGE SCALE GENOMIC DNA]</scope>
    <source>
        <strain evidence="8">ATCC 29371 / PCC 7437</strain>
    </source>
</reference>
<gene>
    <name evidence="7" type="ordered locus">Sta7437_3716</name>
</gene>
<feature type="transmembrane region" description="Helical" evidence="5">
    <location>
        <begin position="196"/>
        <end position="214"/>
    </location>
</feature>
<name>K9XZV3_STAC7</name>
<feature type="domain" description="O-antigen ligase-related" evidence="6">
    <location>
        <begin position="204"/>
        <end position="350"/>
    </location>
</feature>
<feature type="transmembrane region" description="Helical" evidence="5">
    <location>
        <begin position="105"/>
        <end position="123"/>
    </location>
</feature>
<feature type="transmembrane region" description="Helical" evidence="5">
    <location>
        <begin position="130"/>
        <end position="152"/>
    </location>
</feature>
<dbReference type="Proteomes" id="UP000010473">
    <property type="component" value="Chromosome"/>
</dbReference>
<accession>K9XZV3</accession>
<keyword evidence="4 5" id="KW-0472">Membrane</keyword>
<evidence type="ECO:0000256" key="3">
    <source>
        <dbReference type="ARBA" id="ARBA00022989"/>
    </source>
</evidence>
<dbReference type="RefSeq" id="WP_015194873.1">
    <property type="nucleotide sequence ID" value="NC_019748.1"/>
</dbReference>
<evidence type="ECO:0000256" key="4">
    <source>
        <dbReference type="ARBA" id="ARBA00023136"/>
    </source>
</evidence>
<evidence type="ECO:0000313" key="7">
    <source>
        <dbReference type="EMBL" id="AFZ37212.1"/>
    </source>
</evidence>
<dbReference type="InterPro" id="IPR007016">
    <property type="entry name" value="O-antigen_ligase-rel_domated"/>
</dbReference>
<evidence type="ECO:0000256" key="1">
    <source>
        <dbReference type="ARBA" id="ARBA00004141"/>
    </source>
</evidence>
<keyword evidence="3 5" id="KW-1133">Transmembrane helix</keyword>
<dbReference type="eggNOG" id="COG3307">
    <property type="taxonomic scope" value="Bacteria"/>
</dbReference>
<dbReference type="KEGG" id="scs:Sta7437_3716"/>
<sequence length="422" mass="47381">MLKKILSLTSFEYLFSVLALFHLSQGLIPLLIIRGASEGDGINLTNYDYSINAKISILIYLISFLLLVLRWKKVADILTKDKLIWPFILVISLSSFWSVAPSETFRYSIYAIGTTAFGIYLATRYTFQQLFNILCGTFILSVVLSVLFVVALPHYGIMAALHEGAVRGVYTHKNQFGLVMVPAAVIFLLRASNGKSLSWLFWLLLAVTVALVVLSRSTTSLGNLLIMLSLCALYRIFRWRYEYMITAILLGLIIGIAGILLFIYYGESDLLLVAVGKDSTFSGRTDIWLAVLEMINRRFWLGYGLAAFWRGLEGPSAFVELAVRTQVAYAHNGFLDLWLGLGLIGVFTFLVSFFNTAIKSLTLLRNTKTVEGLWPLLFLTYILLSNISEGTIVTMDNMFWAIYVALNFSLAIAQENNYSLEK</sequence>
<feature type="transmembrane region" description="Helical" evidence="5">
    <location>
        <begin position="12"/>
        <end position="33"/>
    </location>
</feature>
<dbReference type="AlphaFoldDB" id="K9XZV3"/>
<dbReference type="OrthoDB" id="4391260at2"/>
<evidence type="ECO:0000259" key="6">
    <source>
        <dbReference type="Pfam" id="PF04932"/>
    </source>
</evidence>
<feature type="transmembrane region" description="Helical" evidence="5">
    <location>
        <begin position="172"/>
        <end position="189"/>
    </location>
</feature>
<dbReference type="PANTHER" id="PTHR37422:SF17">
    <property type="entry name" value="O-ANTIGEN LIGASE"/>
    <property type="match status" value="1"/>
</dbReference>
<dbReference type="InterPro" id="IPR051533">
    <property type="entry name" value="WaaL-like"/>
</dbReference>
<feature type="transmembrane region" description="Helical" evidence="5">
    <location>
        <begin position="337"/>
        <end position="358"/>
    </location>
</feature>
<dbReference type="Pfam" id="PF04932">
    <property type="entry name" value="Wzy_C"/>
    <property type="match status" value="1"/>
</dbReference>
<dbReference type="HOGENOM" id="CLU_039809_2_0_3"/>
<protein>
    <submittedName>
        <fullName evidence="7">O-antigen polymerase</fullName>
    </submittedName>
</protein>